<keyword evidence="7" id="KW-1185">Reference proteome</keyword>
<evidence type="ECO:0000313" key="7">
    <source>
        <dbReference type="Proteomes" id="UP001233999"/>
    </source>
</evidence>
<reference evidence="6" key="1">
    <citation type="journal article" date="2023" name="IScience">
        <title>Live-bearing cockroach genome reveals convergent evolutionary mechanisms linked to viviparity in insects and beyond.</title>
        <authorList>
            <person name="Fouks B."/>
            <person name="Harrison M.C."/>
            <person name="Mikhailova A.A."/>
            <person name="Marchal E."/>
            <person name="English S."/>
            <person name="Carruthers M."/>
            <person name="Jennings E.C."/>
            <person name="Chiamaka E.L."/>
            <person name="Frigard R.A."/>
            <person name="Pippel M."/>
            <person name="Attardo G.M."/>
            <person name="Benoit J.B."/>
            <person name="Bornberg-Bauer E."/>
            <person name="Tobe S.S."/>
        </authorList>
    </citation>
    <scope>NUCLEOTIDE SEQUENCE</scope>
    <source>
        <strain evidence="6">Stay&amp;Tobe</strain>
    </source>
</reference>
<dbReference type="GO" id="GO:0005794">
    <property type="term" value="C:Golgi apparatus"/>
    <property type="evidence" value="ECO:0007669"/>
    <property type="project" value="UniProtKB-SubCell"/>
</dbReference>
<keyword evidence="3" id="KW-0333">Golgi apparatus</keyword>
<dbReference type="AlphaFoldDB" id="A0AAD7Z5G8"/>
<dbReference type="Gene3D" id="3.90.950.10">
    <property type="match status" value="1"/>
</dbReference>
<feature type="compositionally biased region" description="Low complexity" evidence="4">
    <location>
        <begin position="34"/>
        <end position="45"/>
    </location>
</feature>
<evidence type="ECO:0000256" key="1">
    <source>
        <dbReference type="ARBA" id="ARBA00004555"/>
    </source>
</evidence>
<sequence length="376" mass="39518">MMQEDSNGESTFEFVDKKLDEMSVSHENIPKAESLSSSSSSASLLPPNITSSTGNLLSNVAPPSALPSFVSQPLPPVVSTVSTSISVQPSVTVTQPVTAPSLVQAPSHAFHPTTFSPVIPPNKGIDVAAVPMQEIAPPVEGGGGGGLLGWVKGAVGSGGLLSKVAEKAKNSVDSMITTLDPQMREFLHSGGDIEVVVASDKEVKISPVREAFQSVFGKATVVGMAAQATMIAAQPVGFAAGVKAAEERISALQATGKLHPKQPIIAVENFIVEVGEDRWYDLGVLLLKDPGREINLQTFTQLTPVPAPVVALAQEDTPNDYPLRWSGLSVTIGSLMARNLQVHHSEWHQGLTGVPRRDMLLIAAKVLAGLYKNSFG</sequence>
<dbReference type="InterPro" id="IPR026534">
    <property type="entry name" value="PRRC1"/>
</dbReference>
<accession>A0AAD7Z5G8</accession>
<evidence type="ECO:0000313" key="6">
    <source>
        <dbReference type="EMBL" id="KAJ9573833.1"/>
    </source>
</evidence>
<dbReference type="PANTHER" id="PTHR23276:SF2">
    <property type="entry name" value="PROTEIN PRRC1"/>
    <property type="match status" value="1"/>
</dbReference>
<name>A0AAD7Z5G8_DIPPU</name>
<feature type="region of interest" description="Disordered" evidence="4">
    <location>
        <begin position="25"/>
        <end position="47"/>
    </location>
</feature>
<comment type="caution">
    <text evidence="6">The sequence shown here is derived from an EMBL/GenBank/DDBJ whole genome shotgun (WGS) entry which is preliminary data.</text>
</comment>
<reference evidence="6" key="2">
    <citation type="submission" date="2023-05" db="EMBL/GenBank/DDBJ databases">
        <authorList>
            <person name="Fouks B."/>
        </authorList>
    </citation>
    <scope>NUCLEOTIDE SEQUENCE</scope>
    <source>
        <strain evidence="6">Stay&amp;Tobe</strain>
        <tissue evidence="6">Testes</tissue>
    </source>
</reference>
<dbReference type="InterPro" id="IPR029001">
    <property type="entry name" value="ITPase-like_fam"/>
</dbReference>
<evidence type="ECO:0000256" key="2">
    <source>
        <dbReference type="ARBA" id="ARBA00010298"/>
    </source>
</evidence>
<evidence type="ECO:0000256" key="3">
    <source>
        <dbReference type="ARBA" id="ARBA00023034"/>
    </source>
</evidence>
<dbReference type="InterPro" id="IPR026533">
    <property type="entry name" value="NTPase/PRRC1"/>
</dbReference>
<proteinExistence type="inferred from homology"/>
<dbReference type="FunFam" id="3.90.950.10:FF:000017">
    <property type="entry name" value="Protein PRRC1-B"/>
    <property type="match status" value="1"/>
</dbReference>
<protein>
    <recommendedName>
        <fullName evidence="5">Non-canonical purine NTP phosphatase/PRRC1 domain-containing protein</fullName>
    </recommendedName>
</protein>
<dbReference type="SUPFAM" id="SSF52972">
    <property type="entry name" value="ITPase-like"/>
    <property type="match status" value="1"/>
</dbReference>
<gene>
    <name evidence="6" type="ORF">L9F63_008785</name>
</gene>
<comment type="similarity">
    <text evidence="2">Belongs to the PRRC1 family.</text>
</comment>
<evidence type="ECO:0000256" key="4">
    <source>
        <dbReference type="SAM" id="MobiDB-lite"/>
    </source>
</evidence>
<feature type="domain" description="Non-canonical purine NTP phosphatase/PRRC1" evidence="5">
    <location>
        <begin position="199"/>
        <end position="310"/>
    </location>
</feature>
<dbReference type="GO" id="GO:0034237">
    <property type="term" value="F:protein kinase A regulatory subunit binding"/>
    <property type="evidence" value="ECO:0007669"/>
    <property type="project" value="TreeGrafter"/>
</dbReference>
<dbReference type="PANTHER" id="PTHR23276">
    <property type="entry name" value="PROTEIN PRRC1"/>
    <property type="match status" value="1"/>
</dbReference>
<feature type="non-terminal residue" evidence="6">
    <location>
        <position position="376"/>
    </location>
</feature>
<organism evidence="6 7">
    <name type="scientific">Diploptera punctata</name>
    <name type="common">Pacific beetle cockroach</name>
    <dbReference type="NCBI Taxonomy" id="6984"/>
    <lineage>
        <taxon>Eukaryota</taxon>
        <taxon>Metazoa</taxon>
        <taxon>Ecdysozoa</taxon>
        <taxon>Arthropoda</taxon>
        <taxon>Hexapoda</taxon>
        <taxon>Insecta</taxon>
        <taxon>Pterygota</taxon>
        <taxon>Neoptera</taxon>
        <taxon>Polyneoptera</taxon>
        <taxon>Dictyoptera</taxon>
        <taxon>Blattodea</taxon>
        <taxon>Blaberoidea</taxon>
        <taxon>Blaberidae</taxon>
        <taxon>Diplopterinae</taxon>
        <taxon>Diploptera</taxon>
    </lineage>
</organism>
<dbReference type="Pfam" id="PF01931">
    <property type="entry name" value="NTPase_I-T"/>
    <property type="match status" value="1"/>
</dbReference>
<dbReference type="EMBL" id="JASPKZ010010675">
    <property type="protein sequence ID" value="KAJ9573833.1"/>
    <property type="molecule type" value="Genomic_DNA"/>
</dbReference>
<dbReference type="Proteomes" id="UP001233999">
    <property type="component" value="Unassembled WGS sequence"/>
</dbReference>
<evidence type="ECO:0000259" key="5">
    <source>
        <dbReference type="Pfam" id="PF01931"/>
    </source>
</evidence>
<comment type="subcellular location">
    <subcellularLocation>
        <location evidence="1">Golgi apparatus</location>
    </subcellularLocation>
</comment>